<accession>A0A9P6DZ17</accession>
<evidence type="ECO:0000313" key="1">
    <source>
        <dbReference type="EMBL" id="KAF9515515.1"/>
    </source>
</evidence>
<reference evidence="1" key="1">
    <citation type="journal article" date="2020" name="Nat. Commun.">
        <title>Large-scale genome sequencing of mycorrhizal fungi provides insights into the early evolution of symbiotic traits.</title>
        <authorList>
            <person name="Miyauchi S."/>
            <person name="Kiss E."/>
            <person name="Kuo A."/>
            <person name="Drula E."/>
            <person name="Kohler A."/>
            <person name="Sanchez-Garcia M."/>
            <person name="Morin E."/>
            <person name="Andreopoulos B."/>
            <person name="Barry K.W."/>
            <person name="Bonito G."/>
            <person name="Buee M."/>
            <person name="Carver A."/>
            <person name="Chen C."/>
            <person name="Cichocki N."/>
            <person name="Clum A."/>
            <person name="Culley D."/>
            <person name="Crous P.W."/>
            <person name="Fauchery L."/>
            <person name="Girlanda M."/>
            <person name="Hayes R.D."/>
            <person name="Keri Z."/>
            <person name="LaButti K."/>
            <person name="Lipzen A."/>
            <person name="Lombard V."/>
            <person name="Magnuson J."/>
            <person name="Maillard F."/>
            <person name="Murat C."/>
            <person name="Nolan M."/>
            <person name="Ohm R.A."/>
            <person name="Pangilinan J."/>
            <person name="Pereira M.F."/>
            <person name="Perotto S."/>
            <person name="Peter M."/>
            <person name="Pfister S."/>
            <person name="Riley R."/>
            <person name="Sitrit Y."/>
            <person name="Stielow J.B."/>
            <person name="Szollosi G."/>
            <person name="Zifcakova L."/>
            <person name="Stursova M."/>
            <person name="Spatafora J.W."/>
            <person name="Tedersoo L."/>
            <person name="Vaario L.M."/>
            <person name="Yamada A."/>
            <person name="Yan M."/>
            <person name="Wang P."/>
            <person name="Xu J."/>
            <person name="Bruns T."/>
            <person name="Baldrian P."/>
            <person name="Vilgalys R."/>
            <person name="Dunand C."/>
            <person name="Henrissat B."/>
            <person name="Grigoriev I.V."/>
            <person name="Hibbett D."/>
            <person name="Nagy L.G."/>
            <person name="Martin F.M."/>
        </authorList>
    </citation>
    <scope>NUCLEOTIDE SEQUENCE</scope>
    <source>
        <strain evidence="1">UP504</strain>
    </source>
</reference>
<sequence length="89" mass="9966">MAELVPHAHAHPQWVEASNKAYEMLCSEVNVLRTVMDDKAMVVDFSAEEHGVAVIFLRDFEPSGIDLPPLQREQSVSLSDELFLLDVNS</sequence>
<dbReference type="Proteomes" id="UP000886523">
    <property type="component" value="Unassembled WGS sequence"/>
</dbReference>
<comment type="caution">
    <text evidence="1">The sequence shown here is derived from an EMBL/GenBank/DDBJ whole genome shotgun (WGS) entry which is preliminary data.</text>
</comment>
<name>A0A9P6DZ17_9AGAM</name>
<dbReference type="OrthoDB" id="17530at2759"/>
<keyword evidence="2" id="KW-1185">Reference proteome</keyword>
<gene>
    <name evidence="1" type="ORF">BS47DRAFT_1484474</name>
</gene>
<dbReference type="AlphaFoldDB" id="A0A9P6DZ17"/>
<proteinExistence type="predicted"/>
<evidence type="ECO:0000313" key="2">
    <source>
        <dbReference type="Proteomes" id="UP000886523"/>
    </source>
</evidence>
<organism evidence="1 2">
    <name type="scientific">Hydnum rufescens UP504</name>
    <dbReference type="NCBI Taxonomy" id="1448309"/>
    <lineage>
        <taxon>Eukaryota</taxon>
        <taxon>Fungi</taxon>
        <taxon>Dikarya</taxon>
        <taxon>Basidiomycota</taxon>
        <taxon>Agaricomycotina</taxon>
        <taxon>Agaricomycetes</taxon>
        <taxon>Cantharellales</taxon>
        <taxon>Hydnaceae</taxon>
        <taxon>Hydnum</taxon>
    </lineage>
</organism>
<protein>
    <submittedName>
        <fullName evidence="1">Uncharacterized protein</fullName>
    </submittedName>
</protein>
<dbReference type="EMBL" id="MU128949">
    <property type="protein sequence ID" value="KAF9515515.1"/>
    <property type="molecule type" value="Genomic_DNA"/>
</dbReference>